<dbReference type="Proteomes" id="UP001550739">
    <property type="component" value="Unassembled WGS sequence"/>
</dbReference>
<dbReference type="CDD" id="cd22187">
    <property type="entry name" value="asqI-like"/>
    <property type="match status" value="1"/>
</dbReference>
<dbReference type="InterPro" id="IPR023374">
    <property type="entry name" value="AttH-like_dom_sf"/>
</dbReference>
<evidence type="ECO:0000313" key="2">
    <source>
        <dbReference type="EMBL" id="MEU3787938.1"/>
    </source>
</evidence>
<dbReference type="RefSeq" id="WP_334573951.1">
    <property type="nucleotide sequence ID" value="NZ_JBEZVE010000060.1"/>
</dbReference>
<protein>
    <submittedName>
        <fullName evidence="2">Lipocalin-like domain-containing protein</fullName>
    </submittedName>
</protein>
<dbReference type="InterPro" id="IPR056402">
    <property type="entry name" value="DA_N"/>
</dbReference>
<dbReference type="Pfam" id="PF24137">
    <property type="entry name" value="DA_N"/>
    <property type="match status" value="1"/>
</dbReference>
<sequence>MTVKPVYEANAPEDYARLGIEPRSIAQFEDGLRTGGEPGSYEWWYFDAHLDDGAKVVVVFYTKHYTSPELPLTPMLEINLELPDGRAFVRQVTLAPEEFHAAKDRCDVRIGDAVFEGDLHTYRIKAEVGELAVDLKLVGEVPAWRPGSGHLYFGEGEERRLFAWLPAVPKGHVTGSYSVDGEQHIVTGGNGYHDHNWGDAPMVSLMHDWYWGRGEAGDYSVITAYITAEEEYGFAPTTYFMLAKGEEIVADNVRSVVAFSTDEVAADPKSGKPVADVSRYISSEGSERYAVTFTRDKTIVVDSMLDLMTPDRREAAQATGFDGAYHRFLGELEIAHERDGARVDAVAQEALWELMYFGRARRPAV</sequence>
<evidence type="ECO:0000259" key="1">
    <source>
        <dbReference type="Pfam" id="PF24137"/>
    </source>
</evidence>
<keyword evidence="3" id="KW-1185">Reference proteome</keyword>
<organism evidence="2 3">
    <name type="scientific">Streptomyces sp. 900129855</name>
    <dbReference type="NCBI Taxonomy" id="3155129"/>
    <lineage>
        <taxon>Bacteria</taxon>
        <taxon>Bacillati</taxon>
        <taxon>Actinomycetota</taxon>
        <taxon>Actinomycetes</taxon>
        <taxon>Kitasatosporales</taxon>
        <taxon>Streptomycetaceae</taxon>
        <taxon>Streptomyces</taxon>
    </lineage>
</organism>
<reference evidence="2 3" key="1">
    <citation type="submission" date="2024-06" db="EMBL/GenBank/DDBJ databases">
        <title>The Natural Products Discovery Center: Release of the First 8490 Sequenced Strains for Exploring Actinobacteria Biosynthetic Diversity.</title>
        <authorList>
            <person name="Kalkreuter E."/>
            <person name="Kautsar S.A."/>
            <person name="Yang D."/>
            <person name="Bader C.D."/>
            <person name="Teijaro C.N."/>
            <person name="Fluegel L."/>
            <person name="Davis C.M."/>
            <person name="Simpson J.R."/>
            <person name="Lauterbach L."/>
            <person name="Steele A.D."/>
            <person name="Gui C."/>
            <person name="Meng S."/>
            <person name="Li G."/>
            <person name="Viehrig K."/>
            <person name="Ye F."/>
            <person name="Su P."/>
            <person name="Kiefer A.F."/>
            <person name="Nichols A."/>
            <person name="Cepeda A.J."/>
            <person name="Yan W."/>
            <person name="Fan B."/>
            <person name="Jiang Y."/>
            <person name="Adhikari A."/>
            <person name="Zheng C.-J."/>
            <person name="Schuster L."/>
            <person name="Cowan T.M."/>
            <person name="Smanski M.J."/>
            <person name="Chevrette M.G."/>
            <person name="De Carvalho L.P.S."/>
            <person name="Shen B."/>
        </authorList>
    </citation>
    <scope>NUCLEOTIDE SEQUENCE [LARGE SCALE GENOMIC DNA]</scope>
    <source>
        <strain evidence="2 3">NPDC033843</strain>
    </source>
</reference>
<dbReference type="SUPFAM" id="SSF159245">
    <property type="entry name" value="AttH-like"/>
    <property type="match status" value="1"/>
</dbReference>
<name>A0ABV3A097_9ACTN</name>
<dbReference type="Gene3D" id="2.40.370.10">
    <property type="entry name" value="AttH-like domain"/>
    <property type="match status" value="1"/>
</dbReference>
<comment type="caution">
    <text evidence="2">The sequence shown here is derived from an EMBL/GenBank/DDBJ whole genome shotgun (WGS) entry which is preliminary data.</text>
</comment>
<dbReference type="EMBL" id="JBEZVE010000060">
    <property type="protein sequence ID" value="MEU3787938.1"/>
    <property type="molecule type" value="Genomic_DNA"/>
</dbReference>
<evidence type="ECO:0000313" key="3">
    <source>
        <dbReference type="Proteomes" id="UP001550739"/>
    </source>
</evidence>
<accession>A0ABV3A097</accession>
<gene>
    <name evidence="2" type="ORF">AB0E89_46830</name>
</gene>
<proteinExistence type="predicted"/>
<feature type="domain" description="Diels-Alderase N-terminal" evidence="1">
    <location>
        <begin position="39"/>
        <end position="197"/>
    </location>
</feature>